<feature type="compositionally biased region" description="Acidic residues" evidence="1">
    <location>
        <begin position="93"/>
        <end position="104"/>
    </location>
</feature>
<dbReference type="AlphaFoldDB" id="A0AAV5X2H0"/>
<reference evidence="2" key="1">
    <citation type="submission" date="2023-10" db="EMBL/GenBank/DDBJ databases">
        <title>Genome assembly of Pristionchus species.</title>
        <authorList>
            <person name="Yoshida K."/>
            <person name="Sommer R.J."/>
        </authorList>
    </citation>
    <scope>NUCLEOTIDE SEQUENCE</scope>
    <source>
        <strain evidence="2">RS5133</strain>
    </source>
</reference>
<feature type="compositionally biased region" description="Polar residues" evidence="1">
    <location>
        <begin position="119"/>
        <end position="131"/>
    </location>
</feature>
<feature type="non-terminal residue" evidence="2">
    <location>
        <position position="1"/>
    </location>
</feature>
<feature type="compositionally biased region" description="Basic and acidic residues" evidence="1">
    <location>
        <begin position="59"/>
        <end position="70"/>
    </location>
</feature>
<evidence type="ECO:0000313" key="2">
    <source>
        <dbReference type="EMBL" id="GMT37364.1"/>
    </source>
</evidence>
<name>A0AAV5X2H0_9BILA</name>
<feature type="compositionally biased region" description="Polar residues" evidence="1">
    <location>
        <begin position="177"/>
        <end position="191"/>
    </location>
</feature>
<organism evidence="2 3">
    <name type="scientific">Pristionchus fissidentatus</name>
    <dbReference type="NCBI Taxonomy" id="1538716"/>
    <lineage>
        <taxon>Eukaryota</taxon>
        <taxon>Metazoa</taxon>
        <taxon>Ecdysozoa</taxon>
        <taxon>Nematoda</taxon>
        <taxon>Chromadorea</taxon>
        <taxon>Rhabditida</taxon>
        <taxon>Rhabditina</taxon>
        <taxon>Diplogasteromorpha</taxon>
        <taxon>Diplogasteroidea</taxon>
        <taxon>Neodiplogasteridae</taxon>
        <taxon>Pristionchus</taxon>
    </lineage>
</organism>
<sequence length="197" mass="21570">RNKNRFIMDDEEEQQEGPANIVEIKAVVDSSDAAMDMRIGKAMAKELDRAVPVILGKLPDKSSRLNEDLRNQLSKNSSRRSRKSWRTFGETPEVTEEEISDLIEEGVKVGHGTTAPPAVQTTHPSSPAHTSRQPAPPSTQTAAAPAPATRPTQPTQPTHSTQHPTQPTQTTQEIRPAQSNEPSFHQQTRPSSRAADS</sequence>
<keyword evidence="3" id="KW-1185">Reference proteome</keyword>
<proteinExistence type="predicted"/>
<dbReference type="EMBL" id="BTSY01000115">
    <property type="protein sequence ID" value="GMT37364.1"/>
    <property type="molecule type" value="Genomic_DNA"/>
</dbReference>
<accession>A0AAV5X2H0</accession>
<feature type="region of interest" description="Disordered" evidence="1">
    <location>
        <begin position="59"/>
        <end position="197"/>
    </location>
</feature>
<evidence type="ECO:0000313" key="3">
    <source>
        <dbReference type="Proteomes" id="UP001432322"/>
    </source>
</evidence>
<comment type="caution">
    <text evidence="2">The sequence shown here is derived from an EMBL/GenBank/DDBJ whole genome shotgun (WGS) entry which is preliminary data.</text>
</comment>
<protein>
    <submittedName>
        <fullName evidence="2">Uncharacterized protein</fullName>
    </submittedName>
</protein>
<evidence type="ECO:0000256" key="1">
    <source>
        <dbReference type="SAM" id="MobiDB-lite"/>
    </source>
</evidence>
<dbReference type="Proteomes" id="UP001432322">
    <property type="component" value="Unassembled WGS sequence"/>
</dbReference>
<gene>
    <name evidence="2" type="ORF">PFISCL1PPCAC_28661</name>
</gene>
<feature type="compositionally biased region" description="Low complexity" evidence="1">
    <location>
        <begin position="138"/>
        <end position="172"/>
    </location>
</feature>